<proteinExistence type="predicted"/>
<gene>
    <name evidence="1" type="ORF">GJQ55_05020</name>
</gene>
<protein>
    <submittedName>
        <fullName evidence="1">Ribonucleotide reductase subunit alpha</fullName>
    </submittedName>
</protein>
<accession>A0A9E8JME7</accession>
<organism evidence="1 2">
    <name type="scientific">Venatoribacter cucullus</name>
    <dbReference type="NCBI Taxonomy" id="2661630"/>
    <lineage>
        <taxon>Bacteria</taxon>
        <taxon>Pseudomonadati</taxon>
        <taxon>Pseudomonadota</taxon>
        <taxon>Gammaproteobacteria</taxon>
        <taxon>Oceanospirillales</taxon>
        <taxon>Oceanospirillaceae</taxon>
        <taxon>Venatoribacter</taxon>
    </lineage>
</organism>
<evidence type="ECO:0000313" key="2">
    <source>
        <dbReference type="Proteomes" id="UP000596074"/>
    </source>
</evidence>
<name>A0A9E8JME7_9GAMM</name>
<reference evidence="1 2" key="1">
    <citation type="submission" date="2019-11" db="EMBL/GenBank/DDBJ databases">
        <title>Venatorbacter sp. nov. a predator of Campylobacter and other Gram-negative bacteria.</title>
        <authorList>
            <person name="Saeedi A."/>
            <person name="Cummings N.J."/>
            <person name="Connerton I.F."/>
            <person name="Connerton P.L."/>
        </authorList>
    </citation>
    <scope>NUCLEOTIDE SEQUENCE [LARGE SCALE GENOMIC DNA]</scope>
    <source>
        <strain evidence="1">XL5</strain>
    </source>
</reference>
<evidence type="ECO:0000313" key="1">
    <source>
        <dbReference type="EMBL" id="QQD23879.1"/>
    </source>
</evidence>
<dbReference type="EMBL" id="CP046056">
    <property type="protein sequence ID" value="QQD23879.1"/>
    <property type="molecule type" value="Genomic_DNA"/>
</dbReference>
<dbReference type="KEGG" id="vcw:GJQ55_05020"/>
<keyword evidence="2" id="KW-1185">Reference proteome</keyword>
<sequence>MQIDNYEDLIMAAMAQTEPQRLLFVFAKSELPEGYTAEQQQRFEQGEGGVLSPVLCVDKLPGEVMHFHELVSESQKTGIDWDVAFVGAMAGRDGFPPMPDDAEPALQLMMNKINAGMIGEFLTFNRQGDMIGLY</sequence>
<dbReference type="RefSeq" id="WP_228346422.1">
    <property type="nucleotide sequence ID" value="NZ_CP045550.1"/>
</dbReference>
<dbReference type="AlphaFoldDB" id="A0A9E8JME7"/>
<dbReference type="Proteomes" id="UP000596074">
    <property type="component" value="Chromosome"/>
</dbReference>